<dbReference type="RefSeq" id="WP_069155129.1">
    <property type="nucleotide sequence ID" value="NZ_MCGH01000005.1"/>
</dbReference>
<dbReference type="SUPFAM" id="SSF51445">
    <property type="entry name" value="(Trans)glycosidases"/>
    <property type="match status" value="1"/>
</dbReference>
<dbReference type="EC" id="3.2.1.37" evidence="8"/>
<dbReference type="PROSITE" id="PS00041">
    <property type="entry name" value="HTH_ARAC_FAMILY_1"/>
    <property type="match status" value="1"/>
</dbReference>
<dbReference type="InterPro" id="IPR018060">
    <property type="entry name" value="HTH_AraC"/>
</dbReference>
<evidence type="ECO:0000256" key="1">
    <source>
        <dbReference type="ARBA" id="ARBA00008875"/>
    </source>
</evidence>
<organism evidence="8 9">
    <name type="scientific">Eisenbergiella tayi</name>
    <dbReference type="NCBI Taxonomy" id="1432052"/>
    <lineage>
        <taxon>Bacteria</taxon>
        <taxon>Bacillati</taxon>
        <taxon>Bacillota</taxon>
        <taxon>Clostridia</taxon>
        <taxon>Lachnospirales</taxon>
        <taxon>Lachnospiraceae</taxon>
        <taxon>Eisenbergiella</taxon>
    </lineage>
</organism>
<evidence type="ECO:0000256" key="4">
    <source>
        <dbReference type="ARBA" id="ARBA00023125"/>
    </source>
</evidence>
<dbReference type="PRINTS" id="PR00745">
    <property type="entry name" value="GLHYDRLASE39"/>
</dbReference>
<dbReference type="InterPro" id="IPR009057">
    <property type="entry name" value="Homeodomain-like_sf"/>
</dbReference>
<dbReference type="GO" id="GO:0043565">
    <property type="term" value="F:sequence-specific DNA binding"/>
    <property type="evidence" value="ECO:0007669"/>
    <property type="project" value="InterPro"/>
</dbReference>
<evidence type="ECO:0000256" key="3">
    <source>
        <dbReference type="ARBA" id="ARBA00023015"/>
    </source>
</evidence>
<comment type="similarity">
    <text evidence="1">Belongs to the glycosyl hydrolase 39 family.</text>
</comment>
<dbReference type="Pfam" id="PF01229">
    <property type="entry name" value="Glyco_hydro_39"/>
    <property type="match status" value="1"/>
</dbReference>
<keyword evidence="4" id="KW-0238">DNA-binding</keyword>
<dbReference type="SUPFAM" id="SSF46689">
    <property type="entry name" value="Homeodomain-like"/>
    <property type="match status" value="2"/>
</dbReference>
<dbReference type="GO" id="GO:0003700">
    <property type="term" value="F:DNA-binding transcription factor activity"/>
    <property type="evidence" value="ECO:0007669"/>
    <property type="project" value="InterPro"/>
</dbReference>
<sequence>MGRNINGEFEFDVIRHKDTAAAWSQELKVIFVLRGNGWLHTEEGDRTYAISREDIFVINSFQMHSVVLEENGLAISLSLSPSFLAAASPETEDRNVNCKSFLHEEEKQQLFDIIRKDLALAFRAWYKKESELSIHLRSRVMALADDLYRYFSENVENTGRESGRERLRAAVEYIHRNYREGITLADLASQTYLSTSYISRSFQKYMGVSFTGYLTQVRLFHAALLLQGEGTVTEIAYESGFSSASALIDAFKQYRGITPGQYRRNLGKRPVTDNAEEMKTAEGFSMAFVSLMKYADKAEEAAEPVVTGVCEISVSTGIVKRQLRHTWKTMINAGYARDLLNASMQNQILDIQKSVGFRYIRCKGVVDDDMMLYSRDVNGNSSFNYVYLDQVLDFILSAGAKPMLELGHMPSAMAQKKVQFFKRPSFISPPAELEQWRLLIESLMEHLIGRYGMEELKKWLFVPWISMDMHLFGLFVKEDFGEIYSVTYQEIKKACREFVICGPGTTLLSLEAAKWFCDLCRERDCIPDIFTVRSYAAIDPEEEKSGLKLVENNESFYMAVDGDEDCLMHLRRKVKDFLEAEGEGFCGLPVLMDEWSNNIWQRDLCNDTCYKSAYLFKSIMENHDSYYGLGYFSISDQLDEIAPAAEAFHGGFGLFTQNGIAKSAYRAMQLLSRAGDKLIAKGSGYFITASENEIQIFLHNYCHYDMLYRYRNTTNLTKTRRYKVFQEKAPRSFHIQLEGVRPGRHEVRRYGIGRKGGSAYDAWIDMGAPEPMTKEEEKTLMRLSSPVYRREEAEAEGLLKIKASLMPHEVCLITISI</sequence>
<keyword evidence="5" id="KW-0804">Transcription</keyword>
<evidence type="ECO:0000256" key="6">
    <source>
        <dbReference type="ARBA" id="ARBA00023295"/>
    </source>
</evidence>
<dbReference type="InterPro" id="IPR000514">
    <property type="entry name" value="Glyco_hydro_39"/>
</dbReference>
<comment type="caution">
    <text evidence="8">The sequence shown here is derived from an EMBL/GenBank/DDBJ whole genome shotgun (WGS) entry which is preliminary data.</text>
</comment>
<evidence type="ECO:0000259" key="7">
    <source>
        <dbReference type="PROSITE" id="PS01124"/>
    </source>
</evidence>
<dbReference type="InterPro" id="IPR017853">
    <property type="entry name" value="GH"/>
</dbReference>
<dbReference type="GO" id="GO:0009044">
    <property type="term" value="F:xylan 1,4-beta-xylosidase activity"/>
    <property type="evidence" value="ECO:0007669"/>
    <property type="project" value="UniProtKB-EC"/>
</dbReference>
<protein>
    <submittedName>
        <fullName evidence="8">Beta-xylosidase</fullName>
        <ecNumber evidence="8">3.2.1.37</ecNumber>
    </submittedName>
</protein>
<keyword evidence="6 8" id="KW-0326">Glycosidase</keyword>
<feature type="domain" description="HTH araC/xylS-type" evidence="7">
    <location>
        <begin position="168"/>
        <end position="265"/>
    </location>
</feature>
<evidence type="ECO:0000313" key="8">
    <source>
        <dbReference type="EMBL" id="ODM01837.1"/>
    </source>
</evidence>
<reference evidence="8 9" key="1">
    <citation type="submission" date="2016-07" db="EMBL/GenBank/DDBJ databases">
        <title>Characterization of isolates of Eisenbergiella tayi derived from blood cultures, using whole genome sequencing.</title>
        <authorList>
            <person name="Burdz T."/>
            <person name="Wiebe D."/>
            <person name="Huynh C."/>
            <person name="Bernard K."/>
        </authorList>
    </citation>
    <scope>NUCLEOTIDE SEQUENCE [LARGE SCALE GENOMIC DNA]</scope>
    <source>
        <strain evidence="8 9">NML 110608</strain>
    </source>
</reference>
<dbReference type="Gene3D" id="3.20.20.80">
    <property type="entry name" value="Glycosidases"/>
    <property type="match status" value="1"/>
</dbReference>
<dbReference type="CDD" id="cd02208">
    <property type="entry name" value="cupin_RmlC-like"/>
    <property type="match status" value="1"/>
</dbReference>
<dbReference type="PROSITE" id="PS01124">
    <property type="entry name" value="HTH_ARAC_FAMILY_2"/>
    <property type="match status" value="1"/>
</dbReference>
<evidence type="ECO:0000256" key="2">
    <source>
        <dbReference type="ARBA" id="ARBA00022801"/>
    </source>
</evidence>
<dbReference type="InterPro" id="IPR018062">
    <property type="entry name" value="HTH_AraC-typ_CS"/>
</dbReference>
<evidence type="ECO:0000256" key="5">
    <source>
        <dbReference type="ARBA" id="ARBA00023163"/>
    </source>
</evidence>
<dbReference type="EMBL" id="MCGH01000005">
    <property type="protein sequence ID" value="ODM01837.1"/>
    <property type="molecule type" value="Genomic_DNA"/>
</dbReference>
<dbReference type="GO" id="GO:0005975">
    <property type="term" value="P:carbohydrate metabolic process"/>
    <property type="evidence" value="ECO:0007669"/>
    <property type="project" value="InterPro"/>
</dbReference>
<accession>A0A1E3A027</accession>
<proteinExistence type="inferred from homology"/>
<dbReference type="Gene3D" id="1.10.10.60">
    <property type="entry name" value="Homeodomain-like"/>
    <property type="match status" value="2"/>
</dbReference>
<name>A0A1E3A027_9FIRM</name>
<dbReference type="PANTHER" id="PTHR43280:SF2">
    <property type="entry name" value="HTH-TYPE TRANSCRIPTIONAL REGULATOR EXSA"/>
    <property type="match status" value="1"/>
</dbReference>
<dbReference type="InterPro" id="IPR049166">
    <property type="entry name" value="GH39_cat"/>
</dbReference>
<dbReference type="SMART" id="SM00342">
    <property type="entry name" value="HTH_ARAC"/>
    <property type="match status" value="1"/>
</dbReference>
<evidence type="ECO:0000313" key="9">
    <source>
        <dbReference type="Proteomes" id="UP000094067"/>
    </source>
</evidence>
<gene>
    <name evidence="8" type="primary">xynB_8</name>
    <name evidence="8" type="ORF">BEI61_05830</name>
</gene>
<dbReference type="Pfam" id="PF12833">
    <property type="entry name" value="HTH_18"/>
    <property type="match status" value="1"/>
</dbReference>
<dbReference type="Proteomes" id="UP000094067">
    <property type="component" value="Unassembled WGS sequence"/>
</dbReference>
<dbReference type="AlphaFoldDB" id="A0A1E3A027"/>
<dbReference type="PANTHER" id="PTHR43280">
    <property type="entry name" value="ARAC-FAMILY TRANSCRIPTIONAL REGULATOR"/>
    <property type="match status" value="1"/>
</dbReference>
<dbReference type="Gene3D" id="2.60.40.1500">
    <property type="entry name" value="Glycosyl hydrolase domain, family 39"/>
    <property type="match status" value="1"/>
</dbReference>
<dbReference type="SUPFAM" id="SSF51011">
    <property type="entry name" value="Glycosyl hydrolase domain"/>
    <property type="match status" value="1"/>
</dbReference>
<keyword evidence="3" id="KW-0805">Transcription regulation</keyword>
<keyword evidence="2 8" id="KW-0378">Hydrolase</keyword>